<proteinExistence type="predicted"/>
<feature type="transmembrane region" description="Helical" evidence="4">
    <location>
        <begin position="393"/>
        <end position="414"/>
    </location>
</feature>
<dbReference type="PANTHER" id="PTHR23526">
    <property type="entry name" value="INTEGRAL MEMBRANE TRANSPORT PROTEIN-RELATED"/>
    <property type="match status" value="1"/>
</dbReference>
<feature type="transmembrane region" description="Helical" evidence="4">
    <location>
        <begin position="297"/>
        <end position="317"/>
    </location>
</feature>
<name>A0A2S8F446_9BACT</name>
<feature type="transmembrane region" description="Helical" evidence="4">
    <location>
        <begin position="329"/>
        <end position="349"/>
    </location>
</feature>
<sequence length="464" mass="51146">MNWMSANPLSSTASELNNDKQQADHSSVDAVAGVPFEDGVSRNFVLLTLYQIVLRCGWIFKTESIIIPAVLDLIAGSGWIRGFLPILGRIGQSCPPLLYADRLRSLPLKKWSLAGTSLAMAVAFAGLAAMFIPGVETAIGKSAMVIGFLGFYFVFFCATGLNQLGFGTTQGKLVPPHLRGRLMLASNVIGAVIAISLAAWLLPKWLSGNTIQVDWIFGFAAFAFVLSALSVVGLKENRDQLEKKTFSPKHLLMESYLVVQNDLRFRWVCLIAAAFGFSLMLFPHYQALARERLDVDLSRMIFWVIIQNAGTAIFSLLGGPLADWKGNRLVLRTMLFGVMILPLGSIALVHSGEVGLHVFDWLFLFVGVTPITFRAFTNYTLELVPAELHPRYLATQSLCIAIPMVLSPFVGLMIDLTSFEAVFSGIAVILFIGWTMTWFLVEPRHEPGHHVQYGEMDVDPDDEV</sequence>
<evidence type="ECO:0000256" key="3">
    <source>
        <dbReference type="ARBA" id="ARBA00023136"/>
    </source>
</evidence>
<dbReference type="AlphaFoldDB" id="A0A2S8F446"/>
<evidence type="ECO:0008006" key="7">
    <source>
        <dbReference type="Google" id="ProtNLM"/>
    </source>
</evidence>
<keyword evidence="2 4" id="KW-1133">Transmembrane helix</keyword>
<evidence type="ECO:0000313" key="5">
    <source>
        <dbReference type="EMBL" id="PQO26921.1"/>
    </source>
</evidence>
<feature type="transmembrane region" description="Helical" evidence="4">
    <location>
        <begin position="361"/>
        <end position="381"/>
    </location>
</feature>
<dbReference type="GO" id="GO:0022857">
    <property type="term" value="F:transmembrane transporter activity"/>
    <property type="evidence" value="ECO:0007669"/>
    <property type="project" value="InterPro"/>
</dbReference>
<keyword evidence="3 4" id="KW-0472">Membrane</keyword>
<dbReference type="Pfam" id="PF07690">
    <property type="entry name" value="MFS_1"/>
    <property type="match status" value="1"/>
</dbReference>
<feature type="transmembrane region" description="Helical" evidence="4">
    <location>
        <begin position="420"/>
        <end position="441"/>
    </location>
</feature>
<accession>A0A2S8F446</accession>
<dbReference type="InterPro" id="IPR036259">
    <property type="entry name" value="MFS_trans_sf"/>
</dbReference>
<dbReference type="EMBL" id="PUIA01000058">
    <property type="protein sequence ID" value="PQO26921.1"/>
    <property type="molecule type" value="Genomic_DNA"/>
</dbReference>
<comment type="caution">
    <text evidence="5">The sequence shown here is derived from an EMBL/GenBank/DDBJ whole genome shotgun (WGS) entry which is preliminary data.</text>
</comment>
<organism evidence="5 6">
    <name type="scientific">Blastopirellula marina</name>
    <dbReference type="NCBI Taxonomy" id="124"/>
    <lineage>
        <taxon>Bacteria</taxon>
        <taxon>Pseudomonadati</taxon>
        <taxon>Planctomycetota</taxon>
        <taxon>Planctomycetia</taxon>
        <taxon>Pirellulales</taxon>
        <taxon>Pirellulaceae</taxon>
        <taxon>Blastopirellula</taxon>
    </lineage>
</organism>
<feature type="transmembrane region" description="Helical" evidence="4">
    <location>
        <begin position="111"/>
        <end position="132"/>
    </location>
</feature>
<evidence type="ECO:0000256" key="2">
    <source>
        <dbReference type="ARBA" id="ARBA00022989"/>
    </source>
</evidence>
<feature type="transmembrane region" description="Helical" evidence="4">
    <location>
        <begin position="265"/>
        <end position="285"/>
    </location>
</feature>
<feature type="transmembrane region" description="Helical" evidence="4">
    <location>
        <begin position="182"/>
        <end position="203"/>
    </location>
</feature>
<gene>
    <name evidence="5" type="ORF">C5Y96_19260</name>
</gene>
<dbReference type="Gene3D" id="1.20.1250.20">
    <property type="entry name" value="MFS general substrate transporter like domains"/>
    <property type="match status" value="2"/>
</dbReference>
<dbReference type="Proteomes" id="UP000240009">
    <property type="component" value="Unassembled WGS sequence"/>
</dbReference>
<dbReference type="PANTHER" id="PTHR23526:SF2">
    <property type="entry name" value="MAJOR FACILITATOR SUPERFAMILY (MFS) PROFILE DOMAIN-CONTAINING PROTEIN"/>
    <property type="match status" value="1"/>
</dbReference>
<feature type="transmembrane region" description="Helical" evidence="4">
    <location>
        <begin position="215"/>
        <end position="234"/>
    </location>
</feature>
<evidence type="ECO:0000313" key="6">
    <source>
        <dbReference type="Proteomes" id="UP000240009"/>
    </source>
</evidence>
<feature type="transmembrane region" description="Helical" evidence="4">
    <location>
        <begin position="138"/>
        <end position="161"/>
    </location>
</feature>
<protein>
    <recommendedName>
        <fullName evidence="7">Major facilitator superfamily (MFS) profile domain-containing protein</fullName>
    </recommendedName>
</protein>
<keyword evidence="1 4" id="KW-0812">Transmembrane</keyword>
<reference evidence="5 6" key="1">
    <citation type="submission" date="2018-02" db="EMBL/GenBank/DDBJ databases">
        <title>Comparative genomes isolates from brazilian mangrove.</title>
        <authorList>
            <person name="Araujo J.E."/>
            <person name="Taketani R.G."/>
            <person name="Silva M.C.P."/>
            <person name="Loureco M.V."/>
            <person name="Andreote F.D."/>
        </authorList>
    </citation>
    <scope>NUCLEOTIDE SEQUENCE [LARGE SCALE GENOMIC DNA]</scope>
    <source>
        <strain evidence="5 6">HEX-2 MGV</strain>
    </source>
</reference>
<dbReference type="InterPro" id="IPR052528">
    <property type="entry name" value="Sugar_transport-like"/>
</dbReference>
<evidence type="ECO:0000256" key="4">
    <source>
        <dbReference type="SAM" id="Phobius"/>
    </source>
</evidence>
<dbReference type="InterPro" id="IPR011701">
    <property type="entry name" value="MFS"/>
</dbReference>
<dbReference type="SUPFAM" id="SSF103473">
    <property type="entry name" value="MFS general substrate transporter"/>
    <property type="match status" value="1"/>
</dbReference>
<evidence type="ECO:0000256" key="1">
    <source>
        <dbReference type="ARBA" id="ARBA00022692"/>
    </source>
</evidence>